<reference evidence="2 3" key="1">
    <citation type="submission" date="2019-02" db="EMBL/GenBank/DDBJ databases">
        <title>Paenibacillus sp. nov., isolated from surface-sterilized tissue of Thalictrum simplex L.</title>
        <authorList>
            <person name="Tuo L."/>
        </authorList>
    </citation>
    <scope>NUCLEOTIDE SEQUENCE [LARGE SCALE GENOMIC DNA]</scope>
    <source>
        <strain evidence="2 3">N2SHLJ1</strain>
    </source>
</reference>
<evidence type="ECO:0000313" key="2">
    <source>
        <dbReference type="EMBL" id="TBL68613.1"/>
    </source>
</evidence>
<protein>
    <submittedName>
        <fullName evidence="2">Extracellular solute-binding protein</fullName>
    </submittedName>
</protein>
<keyword evidence="1" id="KW-0732">Signal</keyword>
<dbReference type="Gene3D" id="3.40.190.10">
    <property type="entry name" value="Periplasmic binding protein-like II"/>
    <property type="match status" value="1"/>
</dbReference>
<proteinExistence type="predicted"/>
<accession>A0A4Q9DF98</accession>
<dbReference type="OrthoDB" id="383574at2"/>
<dbReference type="AlphaFoldDB" id="A0A4Q9DF98"/>
<dbReference type="SUPFAM" id="SSF53850">
    <property type="entry name" value="Periplasmic binding protein-like II"/>
    <property type="match status" value="1"/>
</dbReference>
<keyword evidence="3" id="KW-1185">Reference proteome</keyword>
<sequence>MRLKKRRLACSLLLAALTASTFGGVWPGSLAEAGESAAASSKPGQAATAAVNPLVASTATAAATTAATAAAPGATTAAAPAGSQAGGATASAEPYYADAAKLWADRGAKPAAAPIVIDAAQFAAKSAGAKTAVAPFEGKSSVLLWEPGKDNWIEYRVTAPSDGLYEIHAGYRPFSGSGYRKPITWDVRLDGKHPFREAAAVMLYRQWKDAAPVKQDADGNDIRPKSLDISDWTVKPLIDSGGAYSEPLQWFVAAGSHTLRIESDEPVALESIRLVPASPPQRYAEAVKPYPAQTAAPSAAVQTIQAENIKAKNDSAIQVASDTDPRTVPLAKGKITFNSIGGAKWQNQNQELAWSFSVPESGMYRIGMRSLQNVISQKASFRKIMFDGKVPFQELLEYRFPYAAGWQGTILGDDGGKPYDIYLEKGEHTFSMAVTHHPFKPVLLGIEEALGRLRDIDHDLKALTGGTNDKNRTWNSQRDYPDLPGRLKEAAELMSAAAKQMTAVNGRTDNVSQSLATSVKDIGGLLAKVDDIPYHADQVAAIQEKISGFLQILVQQPLQLDEIYIVPAGQGFPEMEASFWAQIVGSVQNFFYSFDSKSKLSELEDNVLNVWAYRGRDYVNLMQELADEMFTPDTGIRVKVNLLPNTQLLLLAGAAGVQPDIALGLGQDLPVDYAIRGSVADLSQFPDFDQIYKRYSPGSWLAFYYDKGYYALPETQSFQVLYYRKDVMNRLGLRIPETWDEVYGLLPNLQQNYMNFYVSPKEYLMYFYQNQAEFFRPDGMKSAMDTPQAFQSFKMWTDLFNIYAMEKEVPSFFQHFRDGSMPIGIADYNMYVQLSSAAPELNGAWGIAPLPGVRQSNGEIARWAGGGQSAGVIFNKSHKKEQAWAFMKWWLSADMQERYGSDLEAFYGTAFRWNTANIEAFAKLPWKREDANVILNQWKWYKEVPNLPGSYFISRELTNAWNRTAVDGMNYRSSLETAVMDIERELRRKQQEFGFVDENGKPLKTMDLPVVSEPWKGVDSYVK</sequence>
<dbReference type="PANTHER" id="PTHR43649:SF27">
    <property type="entry name" value="EXTRACELLULAR SOLUTE-BINDING PROTEIN FAMILY 1"/>
    <property type="match status" value="1"/>
</dbReference>
<feature type="signal peptide" evidence="1">
    <location>
        <begin position="1"/>
        <end position="23"/>
    </location>
</feature>
<name>A0A4Q9DF98_9BACL</name>
<evidence type="ECO:0000256" key="1">
    <source>
        <dbReference type="SAM" id="SignalP"/>
    </source>
</evidence>
<comment type="caution">
    <text evidence="2">The sequence shown here is derived from an EMBL/GenBank/DDBJ whole genome shotgun (WGS) entry which is preliminary data.</text>
</comment>
<dbReference type="Proteomes" id="UP000293142">
    <property type="component" value="Unassembled WGS sequence"/>
</dbReference>
<dbReference type="EMBL" id="SIRE01000043">
    <property type="protein sequence ID" value="TBL68613.1"/>
    <property type="molecule type" value="Genomic_DNA"/>
</dbReference>
<organism evidence="2 3">
    <name type="scientific">Paenibacillus thalictri</name>
    <dbReference type="NCBI Taxonomy" id="2527873"/>
    <lineage>
        <taxon>Bacteria</taxon>
        <taxon>Bacillati</taxon>
        <taxon>Bacillota</taxon>
        <taxon>Bacilli</taxon>
        <taxon>Bacillales</taxon>
        <taxon>Paenibacillaceae</taxon>
        <taxon>Paenibacillus</taxon>
    </lineage>
</organism>
<gene>
    <name evidence="2" type="ORF">EYB31_37465</name>
</gene>
<evidence type="ECO:0000313" key="3">
    <source>
        <dbReference type="Proteomes" id="UP000293142"/>
    </source>
</evidence>
<feature type="chain" id="PRO_5039300985" evidence="1">
    <location>
        <begin position="24"/>
        <end position="1023"/>
    </location>
</feature>
<dbReference type="RefSeq" id="WP_131018725.1">
    <property type="nucleotide sequence ID" value="NZ_SIRE01000043.1"/>
</dbReference>
<dbReference type="InterPro" id="IPR050490">
    <property type="entry name" value="Bact_solute-bd_prot1"/>
</dbReference>
<dbReference type="Gene3D" id="2.60.120.260">
    <property type="entry name" value="Galactose-binding domain-like"/>
    <property type="match status" value="2"/>
</dbReference>
<dbReference type="PANTHER" id="PTHR43649">
    <property type="entry name" value="ARABINOSE-BINDING PROTEIN-RELATED"/>
    <property type="match status" value="1"/>
</dbReference>